<feature type="compositionally biased region" description="Gly residues" evidence="1">
    <location>
        <begin position="272"/>
        <end position="285"/>
    </location>
</feature>
<comment type="caution">
    <text evidence="3">The sequence shown here is derived from an EMBL/GenBank/DDBJ whole genome shotgun (WGS) entry which is preliminary data.</text>
</comment>
<dbReference type="RefSeq" id="WP_305963972.1">
    <property type="nucleotide sequence ID" value="NZ_JAVAMQ010000012.1"/>
</dbReference>
<keyword evidence="2" id="KW-0732">Signal</keyword>
<keyword evidence="4" id="KW-1185">Reference proteome</keyword>
<feature type="signal peptide" evidence="2">
    <location>
        <begin position="1"/>
        <end position="24"/>
    </location>
</feature>
<proteinExistence type="predicted"/>
<sequence>MTVRLTTSAAILALIAGLGGTALAQAPADAPATQAAPAAQASPDALPEALAALDLQGLEIETRRGGFREVEGRTADDVKIEATVGPRGELFEAEAEDGALPQSLIEAMLPEAARQHEAMALFTRIDEVKRRPEQVEVKGDAQGGDEIKARFDGRNALVGFEADDGAIPDTVIAALLPPAVRDSQILSQFDRLDEIQLRRGVFMVEGEDSAGEDMRAAVDAEGRVMRFGRADDDRRGPRGDDMRGGPRGHEMRGGEHRRDGHGPRGEWREGKGPGGDGPRGDGPGRGMPDRAAAPAFDPVAVQQRLADAGYGQFGFLRADGPRSLIEATNPQGEAVTLELDPTGELVRETAR</sequence>
<dbReference type="Proteomes" id="UP001224997">
    <property type="component" value="Unassembled WGS sequence"/>
</dbReference>
<reference evidence="3 4" key="1">
    <citation type="submission" date="2023-08" db="EMBL/GenBank/DDBJ databases">
        <authorList>
            <person name="Park J.-S."/>
        </authorList>
    </citation>
    <scope>NUCLEOTIDE SEQUENCE [LARGE SCALE GENOMIC DNA]</scope>
    <source>
        <strain evidence="3 4">2205BS29-5</strain>
    </source>
</reference>
<accession>A0ABT9JE75</accession>
<evidence type="ECO:0008006" key="5">
    <source>
        <dbReference type="Google" id="ProtNLM"/>
    </source>
</evidence>
<dbReference type="EMBL" id="JAVAMQ010000012">
    <property type="protein sequence ID" value="MDP5308127.1"/>
    <property type="molecule type" value="Genomic_DNA"/>
</dbReference>
<feature type="compositionally biased region" description="Basic and acidic residues" evidence="1">
    <location>
        <begin position="227"/>
        <end position="271"/>
    </location>
</feature>
<evidence type="ECO:0000256" key="2">
    <source>
        <dbReference type="SAM" id="SignalP"/>
    </source>
</evidence>
<gene>
    <name evidence="3" type="ORF">Q5Y72_13620</name>
</gene>
<evidence type="ECO:0000313" key="4">
    <source>
        <dbReference type="Proteomes" id="UP001224997"/>
    </source>
</evidence>
<feature type="chain" id="PRO_5046784427" description="PepSY domain-containing protein" evidence="2">
    <location>
        <begin position="25"/>
        <end position="351"/>
    </location>
</feature>
<feature type="region of interest" description="Disordered" evidence="1">
    <location>
        <begin position="227"/>
        <end position="295"/>
    </location>
</feature>
<name>A0ABT9JE75_9RHOB</name>
<protein>
    <recommendedName>
        <fullName evidence="5">PepSY domain-containing protein</fullName>
    </recommendedName>
</protein>
<organism evidence="3 4">
    <name type="scientific">Paracoccus spongiarum</name>
    <dbReference type="NCBI Taxonomy" id="3064387"/>
    <lineage>
        <taxon>Bacteria</taxon>
        <taxon>Pseudomonadati</taxon>
        <taxon>Pseudomonadota</taxon>
        <taxon>Alphaproteobacteria</taxon>
        <taxon>Rhodobacterales</taxon>
        <taxon>Paracoccaceae</taxon>
        <taxon>Paracoccus</taxon>
    </lineage>
</organism>
<evidence type="ECO:0000256" key="1">
    <source>
        <dbReference type="SAM" id="MobiDB-lite"/>
    </source>
</evidence>
<evidence type="ECO:0000313" key="3">
    <source>
        <dbReference type="EMBL" id="MDP5308127.1"/>
    </source>
</evidence>